<feature type="transmembrane region" description="Helical" evidence="6">
    <location>
        <begin position="313"/>
        <end position="331"/>
    </location>
</feature>
<evidence type="ECO:0000256" key="5">
    <source>
        <dbReference type="ARBA" id="ARBA00023014"/>
    </source>
</evidence>
<dbReference type="PROSITE" id="PS51379">
    <property type="entry name" value="4FE4S_FER_2"/>
    <property type="match status" value="1"/>
</dbReference>
<dbReference type="GO" id="GO:0051539">
    <property type="term" value="F:4 iron, 4 sulfur cluster binding"/>
    <property type="evidence" value="ECO:0007669"/>
    <property type="project" value="UniProtKB-KW"/>
</dbReference>
<feature type="transmembrane region" description="Helical" evidence="6">
    <location>
        <begin position="242"/>
        <end position="263"/>
    </location>
</feature>
<feature type="transmembrane region" description="Helical" evidence="6">
    <location>
        <begin position="283"/>
        <end position="301"/>
    </location>
</feature>
<dbReference type="PANTHER" id="PTHR43255:SF1">
    <property type="entry name" value="IRON-SULFUR-BINDING OXIDOREDUCTASE FADF-RELATED"/>
    <property type="match status" value="1"/>
</dbReference>
<dbReference type="Gene3D" id="1.10.1060.10">
    <property type="entry name" value="Alpha-helical ferredoxin"/>
    <property type="match status" value="1"/>
</dbReference>
<feature type="transmembrane region" description="Helical" evidence="6">
    <location>
        <begin position="111"/>
        <end position="130"/>
    </location>
</feature>
<evidence type="ECO:0000256" key="4">
    <source>
        <dbReference type="ARBA" id="ARBA00023004"/>
    </source>
</evidence>
<dbReference type="SUPFAM" id="SSF46548">
    <property type="entry name" value="alpha-helical ferredoxin"/>
    <property type="match status" value="1"/>
</dbReference>
<dbReference type="InterPro" id="IPR009051">
    <property type="entry name" value="Helical_ferredxn"/>
</dbReference>
<dbReference type="AlphaFoldDB" id="A0A644Y899"/>
<feature type="domain" description="4Fe-4S ferredoxin-type" evidence="7">
    <location>
        <begin position="58"/>
        <end position="81"/>
    </location>
</feature>
<dbReference type="InterPro" id="IPR036197">
    <property type="entry name" value="NarG-like_sf"/>
</dbReference>
<dbReference type="SUPFAM" id="SSF103501">
    <property type="entry name" value="Respiratory nitrate reductase 1 gamma chain"/>
    <property type="match status" value="1"/>
</dbReference>
<dbReference type="EMBL" id="VSSQ01004339">
    <property type="protein sequence ID" value="MPM24775.1"/>
    <property type="molecule type" value="Genomic_DNA"/>
</dbReference>
<comment type="caution">
    <text evidence="8">The sequence shown here is derived from an EMBL/GenBank/DDBJ whole genome shotgun (WGS) entry which is preliminary data.</text>
</comment>
<dbReference type="Pfam" id="PF12838">
    <property type="entry name" value="Fer4_7"/>
    <property type="match status" value="1"/>
</dbReference>
<keyword evidence="5" id="KW-0411">Iron-sulfur</keyword>
<organism evidence="8">
    <name type="scientific">bioreactor metagenome</name>
    <dbReference type="NCBI Taxonomy" id="1076179"/>
    <lineage>
        <taxon>unclassified sequences</taxon>
        <taxon>metagenomes</taxon>
        <taxon>ecological metagenomes</taxon>
    </lineage>
</organism>
<reference evidence="8" key="1">
    <citation type="submission" date="2019-08" db="EMBL/GenBank/DDBJ databases">
        <authorList>
            <person name="Kucharzyk K."/>
            <person name="Murdoch R.W."/>
            <person name="Higgins S."/>
            <person name="Loffler F."/>
        </authorList>
    </citation>
    <scope>NUCLEOTIDE SEQUENCE</scope>
</reference>
<keyword evidence="1" id="KW-0004">4Fe-4S</keyword>
<dbReference type="GO" id="GO:0046872">
    <property type="term" value="F:metal ion binding"/>
    <property type="evidence" value="ECO:0007669"/>
    <property type="project" value="UniProtKB-KW"/>
</dbReference>
<protein>
    <recommendedName>
        <fullName evidence="7">4Fe-4S ferredoxin-type domain-containing protein</fullName>
    </recommendedName>
</protein>
<name>A0A644Y899_9ZZZZ</name>
<feature type="transmembrane region" description="Helical" evidence="6">
    <location>
        <begin position="150"/>
        <end position="172"/>
    </location>
</feature>
<evidence type="ECO:0000256" key="6">
    <source>
        <dbReference type="SAM" id="Phobius"/>
    </source>
</evidence>
<keyword evidence="6" id="KW-0472">Membrane</keyword>
<dbReference type="InterPro" id="IPR051460">
    <property type="entry name" value="HdrC_iron-sulfur_subunit"/>
</dbReference>
<dbReference type="PANTHER" id="PTHR43255">
    <property type="entry name" value="IRON-SULFUR-BINDING OXIDOREDUCTASE FADF-RELATED-RELATED"/>
    <property type="match status" value="1"/>
</dbReference>
<evidence type="ECO:0000313" key="8">
    <source>
        <dbReference type="EMBL" id="MPM24775.1"/>
    </source>
</evidence>
<accession>A0A644Y899</accession>
<keyword evidence="2" id="KW-0479">Metal-binding</keyword>
<evidence type="ECO:0000259" key="7">
    <source>
        <dbReference type="PROSITE" id="PS51379"/>
    </source>
</evidence>
<proteinExistence type="predicted"/>
<dbReference type="GO" id="GO:0005886">
    <property type="term" value="C:plasma membrane"/>
    <property type="evidence" value="ECO:0007669"/>
    <property type="project" value="TreeGrafter"/>
</dbReference>
<dbReference type="InterPro" id="IPR017900">
    <property type="entry name" value="4Fe4S_Fe_S_CS"/>
</dbReference>
<keyword evidence="6" id="KW-0812">Transmembrane</keyword>
<dbReference type="PROSITE" id="PS00198">
    <property type="entry name" value="4FE4S_FER_1"/>
    <property type="match status" value="1"/>
</dbReference>
<evidence type="ECO:0000256" key="3">
    <source>
        <dbReference type="ARBA" id="ARBA00023002"/>
    </source>
</evidence>
<gene>
    <name evidence="8" type="ORF">SDC9_71260</name>
</gene>
<evidence type="ECO:0000256" key="1">
    <source>
        <dbReference type="ARBA" id="ARBA00022485"/>
    </source>
</evidence>
<keyword evidence="4" id="KW-0408">Iron</keyword>
<dbReference type="InterPro" id="IPR017896">
    <property type="entry name" value="4Fe4S_Fe-S-bd"/>
</dbReference>
<evidence type="ECO:0000256" key="2">
    <source>
        <dbReference type="ARBA" id="ARBA00022723"/>
    </source>
</evidence>
<dbReference type="GO" id="GO:0016491">
    <property type="term" value="F:oxidoreductase activity"/>
    <property type="evidence" value="ECO:0007669"/>
    <property type="project" value="UniProtKB-KW"/>
</dbReference>
<sequence>MATINFEFADDIKKFGAKDFDACFNCGTCTAICDLSDADNSFPRKMIRFTTLGIKDEIKTSLDPWLCYYCGDCSQSCPRQADPGNLMMSLRRWLTSKYDWTGLSGLLYRHMAAYIVAFLLIIGGIAGASANGVFSHEEWLHYGHLFEMLAIGGVFAVILFPNIVRMWFFSVWKPTKKFKVKHYFQALGELFIHMFTQKRSLDCDKDRLDKLWYYEHLFLVFGYLSLLFTTVFLDWFSTENPIINIFGYSVSAVIFIVTTDFVIRRIRKRSEKSKFSHPSDWFFVIWLFMMGITAFATRLFIDAGILENNFWLYLFHLTILVQWALIIVPFGKWTHFLYRSFAMYFDKVKSLSNTAPKKK</sequence>
<feature type="transmembrane region" description="Helical" evidence="6">
    <location>
        <begin position="217"/>
        <end position="236"/>
    </location>
</feature>
<keyword evidence="3" id="KW-0560">Oxidoreductase</keyword>
<keyword evidence="6" id="KW-1133">Transmembrane helix</keyword>